<sequence length="500" mass="56149">MAQLTLTVAVELLKQHQLLKRVVKPAKGIEITYVSYDSRNIKKQTMLFCKGNFKYEYLLTAIPQGVMVYVAEHEYDVEICGLIVTDIQKAMALLGAAFYGNPEKKLHIAAYTGTKGKTTSAYFTYNILQQYTKQHTALFSTVDRILGLHDQFKSELTTPESLDLFHDMRKAVDNGMTHLVMEVSSQAYKMNRVYNLHYDVGVFLNISPDHIGRNEHRDFQDYLQCKLELVKNSRTVILNGSSQVYDTLRATAEKYCQHIYTYSSLDGVGDVCFTQVKTTLQGSTFRLETRNQAQKLALDGPYQIKIAGSYNVENATSAALVASLLGAEPKDIRQGLLVTKVKGRMESLDAKNHGMVYIDYAHNYLSLKALLAFLKKQTHAGRVIAVLGSPGDKGISRRPGFSEALNEEADEVYLTADDPGFEDPLEIAQEIDRFIDHDLVKVHFEMDRAQAIKKAILASCQHDIVVLAGKGEDPYQKIKGKDYPYPTDGVIAKKVIEEFD</sequence>
<evidence type="ECO:0000256" key="2">
    <source>
        <dbReference type="ARBA" id="ARBA00005898"/>
    </source>
</evidence>
<keyword evidence="3 4" id="KW-0573">Peptidoglycan synthesis</keyword>
<comment type="caution">
    <text evidence="3">Lacks conserved residue(s) required for the propagation of feature annotation.</text>
</comment>
<feature type="binding site" evidence="3">
    <location>
        <begin position="113"/>
        <end position="119"/>
    </location>
    <ligand>
        <name>ATP</name>
        <dbReference type="ChEBI" id="CHEBI:30616"/>
    </ligand>
</feature>
<keyword evidence="3 7" id="KW-0436">Ligase</keyword>
<comment type="similarity">
    <text evidence="2 3">Belongs to the MurCDEF family. MurE subfamily.</text>
</comment>
<feature type="domain" description="Mur ligase central" evidence="6">
    <location>
        <begin position="112"/>
        <end position="322"/>
    </location>
</feature>
<dbReference type="InterPro" id="IPR013221">
    <property type="entry name" value="Mur_ligase_cen"/>
</dbReference>
<dbReference type="HAMAP" id="MF_00208">
    <property type="entry name" value="MurE"/>
    <property type="match status" value="1"/>
</dbReference>
<dbReference type="InterPro" id="IPR035911">
    <property type="entry name" value="MurE/MurF_N"/>
</dbReference>
<dbReference type="Gene3D" id="3.90.190.20">
    <property type="entry name" value="Mur ligase, C-terminal domain"/>
    <property type="match status" value="1"/>
</dbReference>
<evidence type="ECO:0000256" key="4">
    <source>
        <dbReference type="RuleBase" id="RU004135"/>
    </source>
</evidence>
<keyword evidence="3" id="KW-0460">Magnesium</keyword>
<evidence type="ECO:0000256" key="3">
    <source>
        <dbReference type="HAMAP-Rule" id="MF_00208"/>
    </source>
</evidence>
<dbReference type="Proteomes" id="UP000182089">
    <property type="component" value="Unassembled WGS sequence"/>
</dbReference>
<gene>
    <name evidence="3" type="primary">murE</name>
    <name evidence="7" type="ORF">SAMN05216431_10560</name>
</gene>
<keyword evidence="3" id="KW-0547">Nucleotide-binding</keyword>
<dbReference type="SUPFAM" id="SSF53244">
    <property type="entry name" value="MurD-like peptide ligases, peptide-binding domain"/>
    <property type="match status" value="1"/>
</dbReference>
<evidence type="ECO:0000313" key="7">
    <source>
        <dbReference type="EMBL" id="SEM61202.1"/>
    </source>
</evidence>
<comment type="pathway">
    <text evidence="1 3 4">Cell wall biogenesis; peptidoglycan biosynthesis.</text>
</comment>
<feature type="binding site" evidence="3">
    <location>
        <position position="38"/>
    </location>
    <ligand>
        <name>UDP-N-acetyl-alpha-D-muramoyl-L-alanyl-D-glutamate</name>
        <dbReference type="ChEBI" id="CHEBI:83900"/>
    </ligand>
</feature>
<dbReference type="InterPro" id="IPR036615">
    <property type="entry name" value="Mur_ligase_C_dom_sf"/>
</dbReference>
<keyword evidence="3 4" id="KW-0133">Cell shape</keyword>
<comment type="function">
    <text evidence="3">Catalyzes the addition of an amino acid to the nucleotide precursor UDP-N-acetylmuramoyl-L-alanyl-D-glutamate (UMAG) in the biosynthesis of bacterial cell-wall peptidoglycan.</text>
</comment>
<keyword evidence="3" id="KW-0963">Cytoplasm</keyword>
<keyword evidence="3 4" id="KW-0131">Cell cycle</keyword>
<feature type="domain" description="Mur ligase C-terminal" evidence="5">
    <location>
        <begin position="343"/>
        <end position="471"/>
    </location>
</feature>
<dbReference type="InterPro" id="IPR036565">
    <property type="entry name" value="Mur-like_cat_sf"/>
</dbReference>
<dbReference type="Pfam" id="PF02875">
    <property type="entry name" value="Mur_ligase_C"/>
    <property type="match status" value="1"/>
</dbReference>
<organism evidence="7 8">
    <name type="scientific">Ligilactobacillus ruminis</name>
    <dbReference type="NCBI Taxonomy" id="1623"/>
    <lineage>
        <taxon>Bacteria</taxon>
        <taxon>Bacillati</taxon>
        <taxon>Bacillota</taxon>
        <taxon>Bacilli</taxon>
        <taxon>Lactobacillales</taxon>
        <taxon>Lactobacillaceae</taxon>
        <taxon>Ligilactobacillus</taxon>
    </lineage>
</organism>
<dbReference type="SUPFAM" id="SSF53623">
    <property type="entry name" value="MurD-like peptide ligases, catalytic domain"/>
    <property type="match status" value="1"/>
</dbReference>
<evidence type="ECO:0000256" key="1">
    <source>
        <dbReference type="ARBA" id="ARBA00004752"/>
    </source>
</evidence>
<dbReference type="PANTHER" id="PTHR23135:SF4">
    <property type="entry name" value="UDP-N-ACETYLMURAMOYL-L-ALANYL-D-GLUTAMATE--2,6-DIAMINOPIMELATE LIGASE MURE HOMOLOG, CHLOROPLASTIC"/>
    <property type="match status" value="1"/>
</dbReference>
<dbReference type="EC" id="6.3.2.-" evidence="3"/>
<evidence type="ECO:0000313" key="8">
    <source>
        <dbReference type="Proteomes" id="UP000182089"/>
    </source>
</evidence>
<keyword evidence="3" id="KW-0067">ATP-binding</keyword>
<dbReference type="Pfam" id="PF08245">
    <property type="entry name" value="Mur_ligase_M"/>
    <property type="match status" value="1"/>
</dbReference>
<dbReference type="NCBIfam" id="TIGR01085">
    <property type="entry name" value="murE"/>
    <property type="match status" value="1"/>
</dbReference>
<comment type="cofactor">
    <cofactor evidence="3">
        <name>Mg(2+)</name>
        <dbReference type="ChEBI" id="CHEBI:18420"/>
    </cofactor>
</comment>
<feature type="binding site" evidence="3">
    <location>
        <position position="192"/>
    </location>
    <ligand>
        <name>UDP-N-acetyl-alpha-D-muramoyl-L-alanyl-D-glutamate</name>
        <dbReference type="ChEBI" id="CHEBI:83900"/>
    </ligand>
</feature>
<dbReference type="SUPFAM" id="SSF63418">
    <property type="entry name" value="MurE/MurF N-terminal domain"/>
    <property type="match status" value="1"/>
</dbReference>
<dbReference type="EMBL" id="FOCC01000005">
    <property type="protein sequence ID" value="SEM61202.1"/>
    <property type="molecule type" value="Genomic_DNA"/>
</dbReference>
<protein>
    <recommendedName>
        <fullName evidence="3">UDP-N-acetylmuramyl-tripeptide synthetase</fullName>
        <ecNumber evidence="3">6.3.2.-</ecNumber>
    </recommendedName>
    <alternativeName>
        <fullName evidence="3">UDP-MurNAc-tripeptide synthetase</fullName>
    </alternativeName>
</protein>
<comment type="caution">
    <text evidence="7">The sequence shown here is derived from an EMBL/GenBank/DDBJ whole genome shotgun (WGS) entry which is preliminary data.</text>
</comment>
<feature type="binding site" evidence="3">
    <location>
        <position position="184"/>
    </location>
    <ligand>
        <name>UDP-N-acetyl-alpha-D-muramoyl-L-alanyl-D-glutamate</name>
        <dbReference type="ChEBI" id="CHEBI:83900"/>
    </ligand>
</feature>
<proteinExistence type="inferred from homology"/>
<feature type="modified residue" description="N6-carboxylysine" evidence="3">
    <location>
        <position position="226"/>
    </location>
</feature>
<accession>A0ABY1AB54</accession>
<feature type="binding site" evidence="3">
    <location>
        <begin position="157"/>
        <end position="158"/>
    </location>
    <ligand>
        <name>UDP-N-acetyl-alpha-D-muramoyl-L-alanyl-D-glutamate</name>
        <dbReference type="ChEBI" id="CHEBI:83900"/>
    </ligand>
</feature>
<dbReference type="InterPro" id="IPR005761">
    <property type="entry name" value="UDP-N-AcMur-Glu-dNH2Pim_ligase"/>
</dbReference>
<dbReference type="GO" id="GO:0016874">
    <property type="term" value="F:ligase activity"/>
    <property type="evidence" value="ECO:0007669"/>
    <property type="project" value="UniProtKB-KW"/>
</dbReference>
<comment type="PTM">
    <text evidence="3">Carboxylation is probably crucial for Mg(2+) binding and, consequently, for the gamma-phosphate positioning of ATP.</text>
</comment>
<evidence type="ECO:0000259" key="6">
    <source>
        <dbReference type="Pfam" id="PF08245"/>
    </source>
</evidence>
<dbReference type="InterPro" id="IPR004101">
    <property type="entry name" value="Mur_ligase_C"/>
</dbReference>
<evidence type="ECO:0000259" key="5">
    <source>
        <dbReference type="Pfam" id="PF02875"/>
    </source>
</evidence>
<reference evidence="7 8" key="1">
    <citation type="submission" date="2016-10" db="EMBL/GenBank/DDBJ databases">
        <authorList>
            <person name="Varghese N."/>
            <person name="Submissions S."/>
        </authorList>
    </citation>
    <scope>NUCLEOTIDE SEQUENCE [LARGE SCALE GENOMIC DNA]</scope>
    <source>
        <strain evidence="7 8">WC1T17</strain>
    </source>
</reference>
<dbReference type="PANTHER" id="PTHR23135">
    <property type="entry name" value="MUR LIGASE FAMILY MEMBER"/>
    <property type="match status" value="1"/>
</dbReference>
<dbReference type="Gene3D" id="3.40.1190.10">
    <property type="entry name" value="Mur-like, catalytic domain"/>
    <property type="match status" value="1"/>
</dbReference>
<keyword evidence="3 4" id="KW-0961">Cell wall biogenesis/degradation</keyword>
<comment type="subcellular location">
    <subcellularLocation>
        <location evidence="3 4">Cytoplasm</location>
    </subcellularLocation>
</comment>
<name>A0ABY1AB54_9LACO</name>
<keyword evidence="3 4" id="KW-0132">Cell division</keyword>
<dbReference type="Gene3D" id="3.40.1390.10">
    <property type="entry name" value="MurE/MurF, N-terminal domain"/>
    <property type="match status" value="1"/>
</dbReference>